<name>A0A7N0VFN8_KALFE</name>
<dbReference type="SUPFAM" id="SSF101898">
    <property type="entry name" value="NHL repeat"/>
    <property type="match status" value="1"/>
</dbReference>
<keyword evidence="4" id="KW-0732">Signal</keyword>
<keyword evidence="3" id="KW-0812">Transmembrane</keyword>
<dbReference type="Gramene" id="Kaladp0748s0006.1.v1.1">
    <property type="protein sequence ID" value="Kaladp0748s0006.1.v1.1"/>
    <property type="gene ID" value="Kaladp0748s0006.v1.1"/>
</dbReference>
<protein>
    <recommendedName>
        <fullName evidence="7">NHL repeat-containing protein</fullName>
    </recommendedName>
</protein>
<dbReference type="Gene3D" id="2.120.10.30">
    <property type="entry name" value="TolB, C-terminal domain"/>
    <property type="match status" value="1"/>
</dbReference>
<sequence>MASPRTFLVPFLVLLLAVTTGTVRSELVLEEGYTVTTLIDGNKLGLNPHSILPRSSDFVVLDSAHSGFYTLSAPISQESVIEKLAGNGSAGFADGDLGSSAFNQPRSFAVDLKGNVYVADRSNHVIRKITRSGVSTIAGGYSKKPGHADGPAQHALFSNDFELTFVPGMCALLISDHGSMLIRQIDLKREDCRVGSHSVLGATLTWILGLGLSCVLGLVIGFVARPYISSREESRLLSSMRIWSPFRINLGKRVATFCLDIRSAVANSIPYTVLRKFISLNLSYLAFVFSFNSVNPKPAAQPVSLIDSDVDFSRTEVKELDRFASQLKDLITFDSLAVQEDGSGMSSAVSSGNHCALETMIRANLTDFVGAGPNPPPENFPLETPGLSRRKQALNILK</sequence>
<feature type="signal peptide" evidence="4">
    <location>
        <begin position="1"/>
        <end position="25"/>
    </location>
</feature>
<organism evidence="5 6">
    <name type="scientific">Kalanchoe fedtschenkoi</name>
    <name type="common">Lavender scallops</name>
    <name type="synonym">South American air plant</name>
    <dbReference type="NCBI Taxonomy" id="63787"/>
    <lineage>
        <taxon>Eukaryota</taxon>
        <taxon>Viridiplantae</taxon>
        <taxon>Streptophyta</taxon>
        <taxon>Embryophyta</taxon>
        <taxon>Tracheophyta</taxon>
        <taxon>Spermatophyta</taxon>
        <taxon>Magnoliopsida</taxon>
        <taxon>eudicotyledons</taxon>
        <taxon>Gunneridae</taxon>
        <taxon>Pentapetalae</taxon>
        <taxon>Saxifragales</taxon>
        <taxon>Crassulaceae</taxon>
        <taxon>Kalanchoe</taxon>
    </lineage>
</organism>
<evidence type="ECO:0000313" key="5">
    <source>
        <dbReference type="EnsemblPlants" id="Kaladp0748s0006.1.v1.1"/>
    </source>
</evidence>
<keyword evidence="6" id="KW-1185">Reference proteome</keyword>
<evidence type="ECO:0000256" key="1">
    <source>
        <dbReference type="ARBA" id="ARBA00022737"/>
    </source>
</evidence>
<feature type="chain" id="PRO_5029445833" description="NHL repeat-containing protein" evidence="4">
    <location>
        <begin position="26"/>
        <end position="398"/>
    </location>
</feature>
<evidence type="ECO:0008006" key="7">
    <source>
        <dbReference type="Google" id="ProtNLM"/>
    </source>
</evidence>
<evidence type="ECO:0000256" key="2">
    <source>
        <dbReference type="PROSITE-ProRule" id="PRU00504"/>
    </source>
</evidence>
<dbReference type="AlphaFoldDB" id="A0A7N0VFN8"/>
<reference evidence="5" key="1">
    <citation type="submission" date="2021-01" db="UniProtKB">
        <authorList>
            <consortium name="EnsemblPlants"/>
        </authorList>
    </citation>
    <scope>IDENTIFICATION</scope>
</reference>
<dbReference type="InterPro" id="IPR011042">
    <property type="entry name" value="6-blade_b-propeller_TolB-like"/>
</dbReference>
<dbReference type="PANTHER" id="PTHR13833:SF71">
    <property type="entry name" value="NHL DOMAIN-CONTAINING PROTEIN"/>
    <property type="match status" value="1"/>
</dbReference>
<keyword evidence="3" id="KW-0472">Membrane</keyword>
<feature type="repeat" description="NHL" evidence="2">
    <location>
        <begin position="98"/>
        <end position="132"/>
    </location>
</feature>
<dbReference type="PROSITE" id="PS51125">
    <property type="entry name" value="NHL"/>
    <property type="match status" value="1"/>
</dbReference>
<keyword evidence="3" id="KW-1133">Transmembrane helix</keyword>
<keyword evidence="1" id="KW-0677">Repeat</keyword>
<evidence type="ECO:0000256" key="3">
    <source>
        <dbReference type="SAM" id="Phobius"/>
    </source>
</evidence>
<dbReference type="Pfam" id="PF01436">
    <property type="entry name" value="NHL"/>
    <property type="match status" value="1"/>
</dbReference>
<feature type="transmembrane region" description="Helical" evidence="3">
    <location>
        <begin position="206"/>
        <end position="228"/>
    </location>
</feature>
<dbReference type="Proteomes" id="UP000594263">
    <property type="component" value="Unplaced"/>
</dbReference>
<dbReference type="InterPro" id="IPR001258">
    <property type="entry name" value="NHL_repeat"/>
</dbReference>
<dbReference type="OMA" id="MFRINTV"/>
<evidence type="ECO:0000313" key="6">
    <source>
        <dbReference type="Proteomes" id="UP000594263"/>
    </source>
</evidence>
<dbReference type="EnsemblPlants" id="Kaladp0748s0006.1.v1.1">
    <property type="protein sequence ID" value="Kaladp0748s0006.1.v1.1"/>
    <property type="gene ID" value="Kaladp0748s0006.v1.1"/>
</dbReference>
<evidence type="ECO:0000256" key="4">
    <source>
        <dbReference type="SAM" id="SignalP"/>
    </source>
</evidence>
<accession>A0A7N0VFN8</accession>
<proteinExistence type="predicted"/>
<dbReference type="PANTHER" id="PTHR13833">
    <property type="match status" value="1"/>
</dbReference>